<evidence type="ECO:0000313" key="3">
    <source>
        <dbReference type="Proteomes" id="UP001500067"/>
    </source>
</evidence>
<keyword evidence="3" id="KW-1185">Reference proteome</keyword>
<accession>A0ABP8NI81</accession>
<dbReference type="InterPro" id="IPR016161">
    <property type="entry name" value="Ald_DH/histidinol_DH"/>
</dbReference>
<gene>
    <name evidence="2" type="ORF">GCM10023093_18510</name>
</gene>
<reference evidence="3" key="1">
    <citation type="journal article" date="2019" name="Int. J. Syst. Evol. Microbiol.">
        <title>The Global Catalogue of Microorganisms (GCM) 10K type strain sequencing project: providing services to taxonomists for standard genome sequencing and annotation.</title>
        <authorList>
            <consortium name="The Broad Institute Genomics Platform"/>
            <consortium name="The Broad Institute Genome Sequencing Center for Infectious Disease"/>
            <person name="Wu L."/>
            <person name="Ma J."/>
        </authorList>
    </citation>
    <scope>NUCLEOTIDE SEQUENCE [LARGE SCALE GENOMIC DNA]</scope>
    <source>
        <strain evidence="3">JCM 32105</strain>
    </source>
</reference>
<keyword evidence="1" id="KW-0521">NADP</keyword>
<comment type="caution">
    <text evidence="2">The sequence shown here is derived from an EMBL/GenBank/DDBJ whole genome shotgun (WGS) entry which is preliminary data.</text>
</comment>
<evidence type="ECO:0000256" key="1">
    <source>
        <dbReference type="ARBA" id="ARBA00022857"/>
    </source>
</evidence>
<proteinExistence type="predicted"/>
<dbReference type="RefSeq" id="WP_345082030.1">
    <property type="nucleotide sequence ID" value="NZ_BAABFA010000011.1"/>
</dbReference>
<dbReference type="Proteomes" id="UP001500067">
    <property type="component" value="Unassembled WGS sequence"/>
</dbReference>
<dbReference type="SUPFAM" id="SSF53720">
    <property type="entry name" value="ALDH-like"/>
    <property type="match status" value="1"/>
</dbReference>
<dbReference type="EMBL" id="BAABFA010000011">
    <property type="protein sequence ID" value="GAA4465772.1"/>
    <property type="molecule type" value="Genomic_DNA"/>
</dbReference>
<evidence type="ECO:0000313" key="2">
    <source>
        <dbReference type="EMBL" id="GAA4465772.1"/>
    </source>
</evidence>
<protein>
    <submittedName>
        <fullName evidence="2">Acyl-CoA reductase</fullName>
    </submittedName>
</protein>
<dbReference type="InterPro" id="IPR008670">
    <property type="entry name" value="CoA_reduct_LuxC"/>
</dbReference>
<dbReference type="Pfam" id="PF05893">
    <property type="entry name" value="LuxC"/>
    <property type="match status" value="1"/>
</dbReference>
<name>A0ABP8NI81_9BACT</name>
<organism evidence="2 3">
    <name type="scientific">Nemorincola caseinilytica</name>
    <dbReference type="NCBI Taxonomy" id="2054315"/>
    <lineage>
        <taxon>Bacteria</taxon>
        <taxon>Pseudomonadati</taxon>
        <taxon>Bacteroidota</taxon>
        <taxon>Chitinophagia</taxon>
        <taxon>Chitinophagales</taxon>
        <taxon>Chitinophagaceae</taxon>
        <taxon>Nemorincola</taxon>
    </lineage>
</organism>
<sequence length="333" mass="37847">MEQVLTLQRRIELMEDMGRYMLSDEPAWQEAMQMAGHRNAWFTAEHIAHAVESIARQYLAPGKLPAWVGQYKLPAEACTVGIVMAGNIPLVGFHDMLCGFMSGHRLMLKLSTKDEVLMRHLLHRMVTQESLVAECITVAERLNGCDAYIATGSNNTARYFEQYFGKYPHIIRQNRTSVAILDGSETDKELVALADDVYLYYGLGCRNVTQVCVPHGYDFERLLRIFARYDHYADLNKYKNNYDYHLALYLLNRVPYMSTPALLMVENELPFSAVSVLHYRHYTDREQLVQELQGSTDIQAIIGHGLIPFGSAQVPTLTDYADGVDTMAFLCSL</sequence>